<evidence type="ECO:0000313" key="3">
    <source>
        <dbReference type="Proteomes" id="UP000316313"/>
    </source>
</evidence>
<gene>
    <name evidence="2" type="ORF">E3D00_01300</name>
</gene>
<dbReference type="Proteomes" id="UP000316313">
    <property type="component" value="Chromosome"/>
</dbReference>
<feature type="compositionally biased region" description="Low complexity" evidence="1">
    <location>
        <begin position="130"/>
        <end position="148"/>
    </location>
</feature>
<evidence type="ECO:0000313" key="2">
    <source>
        <dbReference type="EMBL" id="QDH16350.1"/>
    </source>
</evidence>
<dbReference type="OrthoDB" id="7284223at2"/>
<sequence>MSLYTDEKANTSLTHNIQQQRPEHLFASRNNPRQIFCISNLSEKIWLYNNITHSEFLLISPLNAGASFGIPWWLSVTQEHKHHSILDCGSSAALAHIALSEGIGFVVCFAASKQIRSLQTDHNFRTRILTSRPPSQPISPQTSTCPSSFKKASSRP</sequence>
<accession>A0A4Y6UHQ6</accession>
<dbReference type="RefSeq" id="WP_141459232.1">
    <property type="nucleotide sequence ID" value="NZ_CP038141.1"/>
</dbReference>
<name>A0A4Y6UHQ6_9PROT</name>
<dbReference type="KEGG" id="ssam:E3D00_01300"/>
<evidence type="ECO:0000256" key="1">
    <source>
        <dbReference type="SAM" id="MobiDB-lite"/>
    </source>
</evidence>
<proteinExistence type="predicted"/>
<keyword evidence="3" id="KW-1185">Reference proteome</keyword>
<protein>
    <submittedName>
        <fullName evidence="2">Uncharacterized protein</fullName>
    </submittedName>
</protein>
<reference evidence="2 3" key="1">
    <citation type="submission" date="2019-03" db="EMBL/GenBank/DDBJ databases">
        <title>The complete genome sequence of Swingsia samuiensis NBRC107927(T).</title>
        <authorList>
            <person name="Chua K.-O."/>
            <person name="Chan K.-G."/>
            <person name="See-Too W.-S."/>
        </authorList>
    </citation>
    <scope>NUCLEOTIDE SEQUENCE [LARGE SCALE GENOMIC DNA]</scope>
    <source>
        <strain evidence="2 3">AH83</strain>
    </source>
</reference>
<feature type="region of interest" description="Disordered" evidence="1">
    <location>
        <begin position="130"/>
        <end position="156"/>
    </location>
</feature>
<dbReference type="EMBL" id="CP038141">
    <property type="protein sequence ID" value="QDH16350.1"/>
    <property type="molecule type" value="Genomic_DNA"/>
</dbReference>
<organism evidence="2 3">
    <name type="scientific">Swingsia samuiensis</name>
    <dbReference type="NCBI Taxonomy" id="1293412"/>
    <lineage>
        <taxon>Bacteria</taxon>
        <taxon>Pseudomonadati</taxon>
        <taxon>Pseudomonadota</taxon>
        <taxon>Alphaproteobacteria</taxon>
        <taxon>Acetobacterales</taxon>
        <taxon>Acetobacteraceae</taxon>
        <taxon>Swingsia</taxon>
    </lineage>
</organism>
<dbReference type="AlphaFoldDB" id="A0A4Y6UHQ6"/>